<dbReference type="AlphaFoldDB" id="A0A9N9H8Z9"/>
<gene>
    <name evidence="1" type="ORF">AGERDE_LOCUS12043</name>
</gene>
<accession>A0A9N9H8Z9</accession>
<evidence type="ECO:0000313" key="2">
    <source>
        <dbReference type="Proteomes" id="UP000789831"/>
    </source>
</evidence>
<keyword evidence="2" id="KW-1185">Reference proteome</keyword>
<dbReference type="EMBL" id="CAJVPL010006750">
    <property type="protein sequence ID" value="CAG8666085.1"/>
    <property type="molecule type" value="Genomic_DNA"/>
</dbReference>
<name>A0A9N9H8Z9_9GLOM</name>
<feature type="non-terminal residue" evidence="1">
    <location>
        <position position="242"/>
    </location>
</feature>
<evidence type="ECO:0000313" key="1">
    <source>
        <dbReference type="EMBL" id="CAG8666085.1"/>
    </source>
</evidence>
<reference evidence="1" key="1">
    <citation type="submission" date="2021-06" db="EMBL/GenBank/DDBJ databases">
        <authorList>
            <person name="Kallberg Y."/>
            <person name="Tangrot J."/>
            <person name="Rosling A."/>
        </authorList>
    </citation>
    <scope>NUCLEOTIDE SEQUENCE</scope>
    <source>
        <strain evidence="1">MT106</strain>
    </source>
</reference>
<protein>
    <submittedName>
        <fullName evidence="1">158_t:CDS:1</fullName>
    </submittedName>
</protein>
<organism evidence="1 2">
    <name type="scientific">Ambispora gerdemannii</name>
    <dbReference type="NCBI Taxonomy" id="144530"/>
    <lineage>
        <taxon>Eukaryota</taxon>
        <taxon>Fungi</taxon>
        <taxon>Fungi incertae sedis</taxon>
        <taxon>Mucoromycota</taxon>
        <taxon>Glomeromycotina</taxon>
        <taxon>Glomeromycetes</taxon>
        <taxon>Archaeosporales</taxon>
        <taxon>Ambisporaceae</taxon>
        <taxon>Ambispora</taxon>
    </lineage>
</organism>
<dbReference type="Proteomes" id="UP000789831">
    <property type="component" value="Unassembled WGS sequence"/>
</dbReference>
<comment type="caution">
    <text evidence="1">The sequence shown here is derived from an EMBL/GenBank/DDBJ whole genome shotgun (WGS) entry which is preliminary data.</text>
</comment>
<sequence>MVIENQIPKTETVYELKEKCEIPSFEEFMKNYENDGNLNYDDLSGGDIGEDCVSLYLTCPVPKGVKFSWGECNDKAEAWLRNGWTHEFELNGNVGFSDGSYNFVFCTNEYPFKNYRVGEEIEVNITNAKHMSSQNYHQVKLELDSFYNVLEPLEEFIDKAGYYPNFRSRRQLYRRVIQDSEGTLENNKNLFLTDLYIFSGAVEGEAEFIMETNNVLEGNDEKIVRETDERDKVRAKKPDLTK</sequence>
<proteinExistence type="predicted"/>
<dbReference type="OrthoDB" id="2306231at2759"/>